<comment type="similarity">
    <text evidence="1 4">Belongs to the glycerate kinase type-1 family.</text>
</comment>
<dbReference type="RefSeq" id="WP_154424131.1">
    <property type="nucleotide sequence ID" value="NZ_VUNN01000001.1"/>
</dbReference>
<organism evidence="5 6">
    <name type="scientific">Bullifex porci</name>
    <dbReference type="NCBI Taxonomy" id="2606638"/>
    <lineage>
        <taxon>Bacteria</taxon>
        <taxon>Pseudomonadati</taxon>
        <taxon>Spirochaetota</taxon>
        <taxon>Spirochaetia</taxon>
        <taxon>Spirochaetales</taxon>
        <taxon>Spirochaetaceae</taxon>
        <taxon>Bullifex</taxon>
    </lineage>
</organism>
<dbReference type="GO" id="GO:0031388">
    <property type="term" value="P:organic acid phosphorylation"/>
    <property type="evidence" value="ECO:0007669"/>
    <property type="project" value="UniProtKB-UniRule"/>
</dbReference>
<dbReference type="Gene3D" id="3.90.1510.10">
    <property type="entry name" value="Glycerate kinase, domain 2"/>
    <property type="match status" value="1"/>
</dbReference>
<sequence>MKKAILIPDSFKGTMSSAEICSIMKKEILKFYPQCEIISIPVADGGEGSVDAFLEALGGEKIYKKVCGPYSGETVDGYYGVLPGNVAIVEMAAAAALPMVGDRKDPSKTTTYGVGQLIMDAASKGVEKIIVGLGGSATNDAACGLAAACGVKFLNSEGKEFIPVGGTLDQVAKIDTSTMCEELKKIKIVTMCDIDNPFYGPEGAPAIYGPQKGADEAMIKDLDEKMRKLSEVMIRDCGVDVQQIPGSGAAGGMGGGMVAFFKSELQMGIETVLETVHFDDLLDNTDFVFTGEGRIDGQSLRGKVVIGVARKAKAKNVKVVAIVGDIGNDVGGAYKEGVTGIFSINRVAVPYKEARPRAKNDLALTMENLLAYTAAL</sequence>
<keyword evidence="6" id="KW-1185">Reference proteome</keyword>
<evidence type="ECO:0000313" key="5">
    <source>
        <dbReference type="EMBL" id="MSU05228.1"/>
    </source>
</evidence>
<dbReference type="EMBL" id="VUNN01000001">
    <property type="protein sequence ID" value="MSU05228.1"/>
    <property type="molecule type" value="Genomic_DNA"/>
</dbReference>
<dbReference type="InterPro" id="IPR018197">
    <property type="entry name" value="Glycerate_kinase_RE-like"/>
</dbReference>
<dbReference type="InterPro" id="IPR018193">
    <property type="entry name" value="Glyc_kinase_flavodox-like_fold"/>
</dbReference>
<dbReference type="GO" id="GO:0008887">
    <property type="term" value="F:glycerate kinase activity"/>
    <property type="evidence" value="ECO:0007669"/>
    <property type="project" value="UniProtKB-UniRule"/>
</dbReference>
<dbReference type="Pfam" id="PF02595">
    <property type="entry name" value="Gly_kinase"/>
    <property type="match status" value="1"/>
</dbReference>
<evidence type="ECO:0000256" key="4">
    <source>
        <dbReference type="PIRNR" id="PIRNR006078"/>
    </source>
</evidence>
<dbReference type="Gene3D" id="3.40.50.10350">
    <property type="entry name" value="Glycerate kinase, domain 1"/>
    <property type="match status" value="1"/>
</dbReference>
<evidence type="ECO:0000256" key="2">
    <source>
        <dbReference type="ARBA" id="ARBA00022679"/>
    </source>
</evidence>
<name>A0A7X2TQT0_9SPIO</name>
<reference evidence="5 6" key="1">
    <citation type="submission" date="2019-08" db="EMBL/GenBank/DDBJ databases">
        <title>In-depth cultivation of the pig gut microbiome towards novel bacterial diversity and tailored functional studies.</title>
        <authorList>
            <person name="Wylensek D."/>
            <person name="Hitch T.C.A."/>
            <person name="Clavel T."/>
        </authorList>
    </citation>
    <scope>NUCLEOTIDE SEQUENCE [LARGE SCALE GENOMIC DNA]</scope>
    <source>
        <strain evidence="5 6">NM-380-WT-3C1</strain>
    </source>
</reference>
<dbReference type="InterPro" id="IPR004381">
    <property type="entry name" value="Glycerate_kinase"/>
</dbReference>
<protein>
    <submittedName>
        <fullName evidence="5">Glycerate kinase</fullName>
    </submittedName>
</protein>
<keyword evidence="2 4" id="KW-0808">Transferase</keyword>
<evidence type="ECO:0000256" key="1">
    <source>
        <dbReference type="ARBA" id="ARBA00006284"/>
    </source>
</evidence>
<evidence type="ECO:0000313" key="6">
    <source>
        <dbReference type="Proteomes" id="UP000460549"/>
    </source>
</evidence>
<comment type="caution">
    <text evidence="5">The sequence shown here is derived from an EMBL/GenBank/DDBJ whole genome shotgun (WGS) entry which is preliminary data.</text>
</comment>
<keyword evidence="3 4" id="KW-0418">Kinase</keyword>
<dbReference type="PIRSF" id="PIRSF006078">
    <property type="entry name" value="GlxK"/>
    <property type="match status" value="1"/>
</dbReference>
<accession>A0A7X2TQT0</accession>
<dbReference type="SUPFAM" id="SSF110738">
    <property type="entry name" value="Glycerate kinase I"/>
    <property type="match status" value="1"/>
</dbReference>
<dbReference type="AlphaFoldDB" id="A0A7X2TQT0"/>
<dbReference type="InterPro" id="IPR036129">
    <property type="entry name" value="Glycerate_kinase_sf"/>
</dbReference>
<proteinExistence type="inferred from homology"/>
<dbReference type="Proteomes" id="UP000460549">
    <property type="component" value="Unassembled WGS sequence"/>
</dbReference>
<gene>
    <name evidence="5" type="ORF">FYJ80_00305</name>
</gene>
<evidence type="ECO:0000256" key="3">
    <source>
        <dbReference type="ARBA" id="ARBA00022777"/>
    </source>
</evidence>
<dbReference type="NCBIfam" id="TIGR00045">
    <property type="entry name" value="glycerate kinase"/>
    <property type="match status" value="1"/>
</dbReference>
<dbReference type="PANTHER" id="PTHR21599">
    <property type="entry name" value="GLYCERATE KINASE"/>
    <property type="match status" value="1"/>
</dbReference>
<dbReference type="PANTHER" id="PTHR21599:SF0">
    <property type="entry name" value="GLYCERATE KINASE"/>
    <property type="match status" value="1"/>
</dbReference>